<dbReference type="InterPro" id="IPR013745">
    <property type="entry name" value="Bit61/PRR5"/>
</dbReference>
<proteinExistence type="predicted"/>
<name>A0AA38HC66_9TREE</name>
<keyword evidence="3" id="KW-1185">Reference proteome</keyword>
<evidence type="ECO:0000313" key="2">
    <source>
        <dbReference type="EMBL" id="KAI9637623.1"/>
    </source>
</evidence>
<accession>A0AA38HC66</accession>
<evidence type="ECO:0000313" key="3">
    <source>
        <dbReference type="Proteomes" id="UP001164286"/>
    </source>
</evidence>
<feature type="compositionally biased region" description="Polar residues" evidence="1">
    <location>
        <begin position="1"/>
        <end position="19"/>
    </location>
</feature>
<feature type="compositionally biased region" description="Polar residues" evidence="1">
    <location>
        <begin position="54"/>
        <end position="65"/>
    </location>
</feature>
<dbReference type="PANTHER" id="PTHR32428:SF2">
    <property type="entry name" value="TARGET OF RAPAMYCIN COMPLEX 2 SUBUNIT BIT61-RELATED"/>
    <property type="match status" value="1"/>
</dbReference>
<organism evidence="2 3">
    <name type="scientific">Dioszegia hungarica</name>
    <dbReference type="NCBI Taxonomy" id="4972"/>
    <lineage>
        <taxon>Eukaryota</taxon>
        <taxon>Fungi</taxon>
        <taxon>Dikarya</taxon>
        <taxon>Basidiomycota</taxon>
        <taxon>Agaricomycotina</taxon>
        <taxon>Tremellomycetes</taxon>
        <taxon>Tremellales</taxon>
        <taxon>Bulleribasidiaceae</taxon>
        <taxon>Dioszegia</taxon>
    </lineage>
</organism>
<feature type="region of interest" description="Disordered" evidence="1">
    <location>
        <begin position="1"/>
        <end position="123"/>
    </location>
</feature>
<dbReference type="GO" id="GO:0031932">
    <property type="term" value="C:TORC2 complex"/>
    <property type="evidence" value="ECO:0007669"/>
    <property type="project" value="TreeGrafter"/>
</dbReference>
<dbReference type="GO" id="GO:0038203">
    <property type="term" value="P:TORC2 signaling"/>
    <property type="evidence" value="ECO:0007669"/>
    <property type="project" value="TreeGrafter"/>
</dbReference>
<gene>
    <name evidence="2" type="ORF">MKK02DRAFT_43549</name>
</gene>
<feature type="compositionally biased region" description="Low complexity" evidence="1">
    <location>
        <begin position="27"/>
        <end position="41"/>
    </location>
</feature>
<evidence type="ECO:0000256" key="1">
    <source>
        <dbReference type="SAM" id="MobiDB-lite"/>
    </source>
</evidence>
<sequence>MRSSSRGNSGRQPSNLTIQPPSPGLHPPRITTPINQTIPQISSPRKAPLPPSPTYSSHSNLSGLSANDPRSRKGSFDAHGQAPPVPRKDDKRLPGLPFAGLQLHLPRSPRKPRGDETYGQGAGMYDNKLVASTLSHLPPLPPLSPTPTGNSGQISHAGNLAVSAPNMNHKTSYASLASSVNRPAMSAMASSVGVVLPDGTPLSTLPSEDIPRADGRSMKETMAHSSPSSPWSQVTINVLPIFAGSALKLPIEDLNHLCHSHIIATSQRTAPSRLIAVLSSDLRDLVSSGMLTLKSRLETADDTVLLARIAECWKFFWTRILSYLEGVFLPFSQMRDLPSSSTSSEPSRPIPVRHVLLSGFLLNILLPLIPRLSVLISDPEDLPPDAQPTIPDMQQILQMILVLGTQSRYSSFFPFQSEEENERIDDEVKDSVQALGKAVRWRIGVLSLPPEADGLPTAKSSPGGMPKRGSLQRVSSLTQGGRHRRPGWRASDALGQPPLPTSTDGVHPSRQNSDFFQPEARWGRPKVDEEDEDDHTPGQSFAPSRQESYGYGSTATVSGAPSAASTLTAGTWREGTYTENQRTPQADYGRRAVQRADSQESEATPVAADTRRGQRV</sequence>
<dbReference type="Pfam" id="PF08539">
    <property type="entry name" value="HbrB"/>
    <property type="match status" value="1"/>
</dbReference>
<dbReference type="RefSeq" id="XP_052947400.1">
    <property type="nucleotide sequence ID" value="XM_053092485.1"/>
</dbReference>
<dbReference type="PANTHER" id="PTHR32428">
    <property type="entry name" value="TARGET OF RAPAMYCIN COMPLEX 2 SUBUNIT BIT61-RELATED"/>
    <property type="match status" value="1"/>
</dbReference>
<dbReference type="Proteomes" id="UP001164286">
    <property type="component" value="Unassembled WGS sequence"/>
</dbReference>
<feature type="compositionally biased region" description="Polar residues" evidence="1">
    <location>
        <begin position="537"/>
        <end position="569"/>
    </location>
</feature>
<dbReference type="GeneID" id="77731690"/>
<comment type="caution">
    <text evidence="2">The sequence shown here is derived from an EMBL/GenBank/DDBJ whole genome shotgun (WGS) entry which is preliminary data.</text>
</comment>
<dbReference type="EMBL" id="JAKWFO010000004">
    <property type="protein sequence ID" value="KAI9637623.1"/>
    <property type="molecule type" value="Genomic_DNA"/>
</dbReference>
<feature type="region of interest" description="Disordered" evidence="1">
    <location>
        <begin position="451"/>
        <end position="616"/>
    </location>
</feature>
<reference evidence="2" key="1">
    <citation type="journal article" date="2022" name="G3 (Bethesda)">
        <title>High quality genome of the basidiomycete yeast Dioszegia hungarica PDD-24b-2 isolated from cloud water.</title>
        <authorList>
            <person name="Jarrige D."/>
            <person name="Haridas S."/>
            <person name="Bleykasten-Grosshans C."/>
            <person name="Joly M."/>
            <person name="Nadalig T."/>
            <person name="Sancelme M."/>
            <person name="Vuilleumier S."/>
            <person name="Grigoriev I.V."/>
            <person name="Amato P."/>
            <person name="Bringel F."/>
        </authorList>
    </citation>
    <scope>NUCLEOTIDE SEQUENCE</scope>
    <source>
        <strain evidence="2">PDD-24b-2</strain>
    </source>
</reference>
<feature type="compositionally biased region" description="Polar residues" evidence="1">
    <location>
        <begin position="501"/>
        <end position="515"/>
    </location>
</feature>
<dbReference type="AlphaFoldDB" id="A0AA38HC66"/>
<protein>
    <submittedName>
        <fullName evidence="2">HbrB-like-domain-containing protein</fullName>
    </submittedName>
</protein>